<dbReference type="PANTHER" id="PTHR45720">
    <property type="entry name" value="CHLORIDE CHANNEL PROTEIN 2"/>
    <property type="match status" value="1"/>
</dbReference>
<dbReference type="STRING" id="42155.A0A0R3QA66"/>
<accession>A0A0R3QA66</accession>
<keyword evidence="2" id="KW-0406">Ion transport</keyword>
<dbReference type="WBParaSite" id="BTMF_0000323201-mRNA-1">
    <property type="protein sequence ID" value="BTMF_0000323201-mRNA-1"/>
    <property type="gene ID" value="BTMF_0000323201"/>
</dbReference>
<evidence type="ECO:0000256" key="4">
    <source>
        <dbReference type="PROSITE-ProRule" id="PRU00703"/>
    </source>
</evidence>
<sequence>MVKNVKFLTKQSTYYELQELLTTTHKLMAYPLVDDPSSMILLGSVSRENLLCLLNQIVGDEARHAEYLRRMQSKNQFHEAMEDGACKDGSLVKYCFSISYLK</sequence>
<keyword evidence="1" id="KW-0813">Transport</keyword>
<dbReference type="PROSITE" id="PS51371">
    <property type="entry name" value="CBS"/>
    <property type="match status" value="1"/>
</dbReference>
<keyword evidence="4" id="KW-0129">CBS domain</keyword>
<evidence type="ECO:0000313" key="7">
    <source>
        <dbReference type="Proteomes" id="UP000280834"/>
    </source>
</evidence>
<reference evidence="6 7" key="2">
    <citation type="submission" date="2018-11" db="EMBL/GenBank/DDBJ databases">
        <authorList>
            <consortium name="Pathogen Informatics"/>
        </authorList>
    </citation>
    <scope>NUCLEOTIDE SEQUENCE [LARGE SCALE GENOMIC DNA]</scope>
</reference>
<evidence type="ECO:0000256" key="2">
    <source>
        <dbReference type="ARBA" id="ARBA00023065"/>
    </source>
</evidence>
<evidence type="ECO:0000259" key="5">
    <source>
        <dbReference type="PROSITE" id="PS51371"/>
    </source>
</evidence>
<proteinExistence type="predicted"/>
<keyword evidence="7" id="KW-1185">Reference proteome</keyword>
<feature type="domain" description="CBS" evidence="5">
    <location>
        <begin position="1"/>
        <end position="61"/>
    </location>
</feature>
<keyword evidence="3" id="KW-0868">Chloride</keyword>
<name>A0A0R3QA66_9BILA</name>
<dbReference type="Gene3D" id="3.10.580.10">
    <property type="entry name" value="CBS-domain"/>
    <property type="match status" value="1"/>
</dbReference>
<protein>
    <submittedName>
        <fullName evidence="8">CBS domain-containing protein</fullName>
    </submittedName>
</protein>
<reference evidence="8" key="1">
    <citation type="submission" date="2017-02" db="UniProtKB">
        <authorList>
            <consortium name="WormBaseParasite"/>
        </authorList>
    </citation>
    <scope>IDENTIFICATION</scope>
</reference>
<dbReference type="SUPFAM" id="SSF54631">
    <property type="entry name" value="CBS-domain pair"/>
    <property type="match status" value="1"/>
</dbReference>
<dbReference type="InterPro" id="IPR000644">
    <property type="entry name" value="CBS_dom"/>
</dbReference>
<evidence type="ECO:0000313" key="8">
    <source>
        <dbReference type="WBParaSite" id="BTMF_0000323201-mRNA-1"/>
    </source>
</evidence>
<dbReference type="InterPro" id="IPR050970">
    <property type="entry name" value="Cl_channel_volt-gated"/>
</dbReference>
<evidence type="ECO:0000313" key="6">
    <source>
        <dbReference type="EMBL" id="VDO12804.1"/>
    </source>
</evidence>
<evidence type="ECO:0000256" key="3">
    <source>
        <dbReference type="ARBA" id="ARBA00023214"/>
    </source>
</evidence>
<organism evidence="8">
    <name type="scientific">Brugia timori</name>
    <dbReference type="NCBI Taxonomy" id="42155"/>
    <lineage>
        <taxon>Eukaryota</taxon>
        <taxon>Metazoa</taxon>
        <taxon>Ecdysozoa</taxon>
        <taxon>Nematoda</taxon>
        <taxon>Chromadorea</taxon>
        <taxon>Rhabditida</taxon>
        <taxon>Spirurina</taxon>
        <taxon>Spiruromorpha</taxon>
        <taxon>Filarioidea</taxon>
        <taxon>Onchocercidae</taxon>
        <taxon>Brugia</taxon>
    </lineage>
</organism>
<dbReference type="AlphaFoldDB" id="A0A0R3QA66"/>
<dbReference type="PANTHER" id="PTHR45720:SF10">
    <property type="entry name" value="CHLORIDE CHANNEL PROTEIN 2"/>
    <property type="match status" value="1"/>
</dbReference>
<dbReference type="GO" id="GO:0005247">
    <property type="term" value="F:voltage-gated chloride channel activity"/>
    <property type="evidence" value="ECO:0007669"/>
    <property type="project" value="TreeGrafter"/>
</dbReference>
<dbReference type="Proteomes" id="UP000280834">
    <property type="component" value="Unassembled WGS sequence"/>
</dbReference>
<evidence type="ECO:0000256" key="1">
    <source>
        <dbReference type="ARBA" id="ARBA00022448"/>
    </source>
</evidence>
<gene>
    <name evidence="6" type="ORF">BTMF_LOCUS2548</name>
</gene>
<dbReference type="GO" id="GO:0005886">
    <property type="term" value="C:plasma membrane"/>
    <property type="evidence" value="ECO:0007669"/>
    <property type="project" value="TreeGrafter"/>
</dbReference>
<dbReference type="EMBL" id="UZAG01002118">
    <property type="protein sequence ID" value="VDO12804.1"/>
    <property type="molecule type" value="Genomic_DNA"/>
</dbReference>
<dbReference type="InterPro" id="IPR046342">
    <property type="entry name" value="CBS_dom_sf"/>
</dbReference>